<evidence type="ECO:0000256" key="1">
    <source>
        <dbReference type="SAM" id="SignalP"/>
    </source>
</evidence>
<evidence type="ECO:0008006" key="4">
    <source>
        <dbReference type="Google" id="ProtNLM"/>
    </source>
</evidence>
<dbReference type="AlphaFoldDB" id="A0AAU9V1G5"/>
<protein>
    <recommendedName>
        <fullName evidence="4">Ommochrome-binding protein</fullName>
    </recommendedName>
</protein>
<proteinExistence type="predicted"/>
<dbReference type="SUPFAM" id="SSF63829">
    <property type="entry name" value="Calcium-dependent phosphotriesterase"/>
    <property type="match status" value="1"/>
</dbReference>
<feature type="chain" id="PRO_5043460052" description="Ommochrome-binding protein" evidence="1">
    <location>
        <begin position="17"/>
        <end position="284"/>
    </location>
</feature>
<organism evidence="2 3">
    <name type="scientific">Euphydryas editha</name>
    <name type="common">Edith's checkerspot</name>
    <dbReference type="NCBI Taxonomy" id="104508"/>
    <lineage>
        <taxon>Eukaryota</taxon>
        <taxon>Metazoa</taxon>
        <taxon>Ecdysozoa</taxon>
        <taxon>Arthropoda</taxon>
        <taxon>Hexapoda</taxon>
        <taxon>Insecta</taxon>
        <taxon>Pterygota</taxon>
        <taxon>Neoptera</taxon>
        <taxon>Endopterygota</taxon>
        <taxon>Lepidoptera</taxon>
        <taxon>Glossata</taxon>
        <taxon>Ditrysia</taxon>
        <taxon>Papilionoidea</taxon>
        <taxon>Nymphalidae</taxon>
        <taxon>Nymphalinae</taxon>
        <taxon>Euphydryas</taxon>
    </lineage>
</organism>
<name>A0AAU9V1G5_EUPED</name>
<keyword evidence="3" id="KW-1185">Reference proteome</keyword>
<evidence type="ECO:0000313" key="2">
    <source>
        <dbReference type="EMBL" id="CAH2105602.1"/>
    </source>
</evidence>
<comment type="caution">
    <text evidence="2">The sequence shown here is derived from an EMBL/GenBank/DDBJ whole genome shotgun (WGS) entry which is preliminary data.</text>
</comment>
<dbReference type="EMBL" id="CAKOGL010000028">
    <property type="protein sequence ID" value="CAH2105602.1"/>
    <property type="molecule type" value="Genomic_DNA"/>
</dbReference>
<feature type="signal peptide" evidence="1">
    <location>
        <begin position="1"/>
        <end position="16"/>
    </location>
</feature>
<accession>A0AAU9V1G5</accession>
<reference evidence="2" key="1">
    <citation type="submission" date="2022-03" db="EMBL/GenBank/DDBJ databases">
        <authorList>
            <person name="Tunstrom K."/>
        </authorList>
    </citation>
    <scope>NUCLEOTIDE SEQUENCE</scope>
</reference>
<dbReference type="Gene3D" id="2.130.10.10">
    <property type="entry name" value="YVTN repeat-like/Quinoprotein amine dehydrogenase"/>
    <property type="match status" value="1"/>
</dbReference>
<gene>
    <name evidence="2" type="ORF">EEDITHA_LOCUS19842</name>
</gene>
<evidence type="ECO:0000313" key="3">
    <source>
        <dbReference type="Proteomes" id="UP001153954"/>
    </source>
</evidence>
<keyword evidence="1" id="KW-0732">Signal</keyword>
<sequence length="284" mass="32330">MKALMLIVFFVYSVVSRVIDEKCDGVIVHNIHHNKEIIKENIDSAYQLAIDYDKNMLFFSYSSYDSQSTFRSAYINLKTNELKIVEDINGGFANAVDSQTKTVYLGGNDGIYKFDYVTNKAIHIDGTTDNIWQMFVKKDLYYTIYPDENVYVFKNGQTQRVPELLKTKAMLVALDNNDNIYFSNSSGLFVYKKAKDYVSFLGDYNLNSITSDINGNLFFSTPSGIYSIDDKSKTIKNLVSIDNIYGVVVEKDGNIIYSSRDSIVRLKPSKKTCFANEKHSVDVI</sequence>
<dbReference type="InterPro" id="IPR015943">
    <property type="entry name" value="WD40/YVTN_repeat-like_dom_sf"/>
</dbReference>
<dbReference type="Proteomes" id="UP001153954">
    <property type="component" value="Unassembled WGS sequence"/>
</dbReference>